<gene>
    <name evidence="1" type="ORF">P8A22_37960</name>
</gene>
<keyword evidence="2" id="KW-1185">Reference proteome</keyword>
<keyword evidence="1" id="KW-0614">Plasmid</keyword>
<name>A0ABY9IJB9_9ACTN</name>
<sequence length="83" mass="9258">MTMHSARVPDDFSDAVLARCPGLSACDVQRLREKVQEALEGYPVEEWTVRFADVIIDHRGESFAKPFFAGSVARGRQGWTSDS</sequence>
<reference evidence="1 2" key="1">
    <citation type="submission" date="2023-03" db="EMBL/GenBank/DDBJ databases">
        <title>Isolation and description of six Streptomyces strains from soil environments, able to metabolize different microbial glucans.</title>
        <authorList>
            <person name="Widen T."/>
            <person name="Larsbrink J."/>
        </authorList>
    </citation>
    <scope>NUCLEOTIDE SEQUENCE [LARGE SCALE GENOMIC DNA]</scope>
    <source>
        <strain evidence="1 2">Mut2</strain>
        <plasmid evidence="1 2">unnamed1</plasmid>
    </source>
</reference>
<protein>
    <submittedName>
        <fullName evidence="1">Uncharacterized protein</fullName>
    </submittedName>
</protein>
<dbReference type="Proteomes" id="UP001229952">
    <property type="component" value="Plasmid unnamed1"/>
</dbReference>
<geneLocation type="plasmid" evidence="1 2">
    <name>unnamed1</name>
</geneLocation>
<accession>A0ABY9IJB9</accession>
<dbReference type="EMBL" id="CP120993">
    <property type="protein sequence ID" value="WLQ45616.1"/>
    <property type="molecule type" value="Genomic_DNA"/>
</dbReference>
<proteinExistence type="predicted"/>
<evidence type="ECO:0000313" key="2">
    <source>
        <dbReference type="Proteomes" id="UP001229952"/>
    </source>
</evidence>
<dbReference type="RefSeq" id="WP_306092762.1">
    <property type="nucleotide sequence ID" value="NZ_CP120993.1"/>
</dbReference>
<evidence type="ECO:0000313" key="1">
    <source>
        <dbReference type="EMBL" id="WLQ45616.1"/>
    </source>
</evidence>
<organism evidence="1 2">
    <name type="scientific">Streptomyces laculatispora</name>
    <dbReference type="NCBI Taxonomy" id="887464"/>
    <lineage>
        <taxon>Bacteria</taxon>
        <taxon>Bacillati</taxon>
        <taxon>Actinomycetota</taxon>
        <taxon>Actinomycetes</taxon>
        <taxon>Kitasatosporales</taxon>
        <taxon>Streptomycetaceae</taxon>
        <taxon>Streptomyces</taxon>
    </lineage>
</organism>